<dbReference type="EMBL" id="UIGT01000001">
    <property type="protein sequence ID" value="SUX80718.1"/>
    <property type="molecule type" value="Genomic_DNA"/>
</dbReference>
<dbReference type="EMBL" id="CAHPRB010000012">
    <property type="protein sequence ID" value="CAB5588863.1"/>
    <property type="molecule type" value="Genomic_DNA"/>
</dbReference>
<reference evidence="2" key="2">
    <citation type="submission" date="2020-05" db="EMBL/GenBank/DDBJ databases">
        <authorList>
            <person name="Delgado-Blas J."/>
        </authorList>
    </citation>
    <scope>NUCLEOTIDE SEQUENCE</scope>
    <source>
        <strain evidence="2">BB1468</strain>
    </source>
</reference>
<evidence type="ECO:0000256" key="1">
    <source>
        <dbReference type="SAM" id="Phobius"/>
    </source>
</evidence>
<dbReference type="Proteomes" id="UP000255286">
    <property type="component" value="Unassembled WGS sequence"/>
</dbReference>
<gene>
    <name evidence="2" type="ORF">GHA_03476</name>
    <name evidence="3" type="ORF">NCTC8782_03325</name>
</gene>
<keyword evidence="1" id="KW-1133">Transmembrane helix</keyword>
<proteinExistence type="predicted"/>
<reference evidence="3 4" key="1">
    <citation type="submission" date="2018-06" db="EMBL/GenBank/DDBJ databases">
        <authorList>
            <consortium name="Pathogen Informatics"/>
            <person name="Doyle S."/>
        </authorList>
    </citation>
    <scope>NUCLEOTIDE SEQUENCE [LARGE SCALE GENOMIC DNA]</scope>
    <source>
        <strain evidence="3 4">NCTC8782</strain>
    </source>
</reference>
<keyword evidence="1" id="KW-0472">Membrane</keyword>
<evidence type="ECO:0000313" key="4">
    <source>
        <dbReference type="Proteomes" id="UP000255286"/>
    </source>
</evidence>
<sequence length="36" mass="4579">MFRYSGTRIHWLMLWINLLFLIFPILKIEFFYVISR</sequence>
<protein>
    <submittedName>
        <fullName evidence="3">Uncharacterized protein</fullName>
    </submittedName>
</protein>
<dbReference type="AlphaFoldDB" id="A0A9Q7ZR95"/>
<evidence type="ECO:0000313" key="2">
    <source>
        <dbReference type="EMBL" id="CAB5588863.1"/>
    </source>
</evidence>
<comment type="caution">
    <text evidence="3">The sequence shown here is derived from an EMBL/GenBank/DDBJ whole genome shotgun (WGS) entry which is preliminary data.</text>
</comment>
<evidence type="ECO:0000313" key="3">
    <source>
        <dbReference type="EMBL" id="SUX80718.1"/>
    </source>
</evidence>
<organism evidence="3 4">
    <name type="scientific">Citrobacter youngae</name>
    <dbReference type="NCBI Taxonomy" id="133448"/>
    <lineage>
        <taxon>Bacteria</taxon>
        <taxon>Pseudomonadati</taxon>
        <taxon>Pseudomonadota</taxon>
        <taxon>Gammaproteobacteria</taxon>
        <taxon>Enterobacterales</taxon>
        <taxon>Enterobacteriaceae</taxon>
        <taxon>Citrobacter</taxon>
        <taxon>Citrobacter freundii complex</taxon>
    </lineage>
</organism>
<dbReference type="Proteomes" id="UP000835792">
    <property type="component" value="Unassembled WGS sequence"/>
</dbReference>
<name>A0A9Q7ZR95_9ENTR</name>
<keyword evidence="1" id="KW-0812">Transmembrane</keyword>
<accession>A0A9Q7ZR95</accession>
<evidence type="ECO:0000313" key="5">
    <source>
        <dbReference type="Proteomes" id="UP000835792"/>
    </source>
</evidence>
<feature type="transmembrane region" description="Helical" evidence="1">
    <location>
        <begin position="12"/>
        <end position="34"/>
    </location>
</feature>
<keyword evidence="5" id="KW-1185">Reference proteome</keyword>